<gene>
    <name evidence="2" type="ORF">O181_130485</name>
</gene>
<keyword evidence="3" id="KW-1185">Reference proteome</keyword>
<dbReference type="Proteomes" id="UP000765509">
    <property type="component" value="Unassembled WGS sequence"/>
</dbReference>
<sequence>MGFGAKIGSGGPNCGLGASGPPPLATFGLIGLGQKGPNWPTDCGIWTMDRGGHRGPKWPKKAIYARTPLNEKDWSKPNDDG</sequence>
<dbReference type="AlphaFoldDB" id="A0A9Q3L3S1"/>
<proteinExistence type="predicted"/>
<feature type="region of interest" description="Disordered" evidence="1">
    <location>
        <begin position="1"/>
        <end position="20"/>
    </location>
</feature>
<comment type="caution">
    <text evidence="2">The sequence shown here is derived from an EMBL/GenBank/DDBJ whole genome shotgun (WGS) entry which is preliminary data.</text>
</comment>
<accession>A0A9Q3L3S1</accession>
<evidence type="ECO:0000256" key="1">
    <source>
        <dbReference type="SAM" id="MobiDB-lite"/>
    </source>
</evidence>
<organism evidence="2 3">
    <name type="scientific">Austropuccinia psidii MF-1</name>
    <dbReference type="NCBI Taxonomy" id="1389203"/>
    <lineage>
        <taxon>Eukaryota</taxon>
        <taxon>Fungi</taxon>
        <taxon>Dikarya</taxon>
        <taxon>Basidiomycota</taxon>
        <taxon>Pucciniomycotina</taxon>
        <taxon>Pucciniomycetes</taxon>
        <taxon>Pucciniales</taxon>
        <taxon>Sphaerophragmiaceae</taxon>
        <taxon>Austropuccinia</taxon>
    </lineage>
</organism>
<protein>
    <submittedName>
        <fullName evidence="2">Uncharacterized protein</fullName>
    </submittedName>
</protein>
<evidence type="ECO:0000313" key="2">
    <source>
        <dbReference type="EMBL" id="MBW0590770.1"/>
    </source>
</evidence>
<name>A0A9Q3L3S1_9BASI</name>
<reference evidence="2" key="1">
    <citation type="submission" date="2021-03" db="EMBL/GenBank/DDBJ databases">
        <title>Draft genome sequence of rust myrtle Austropuccinia psidii MF-1, a brazilian biotype.</title>
        <authorList>
            <person name="Quecine M.C."/>
            <person name="Pachon D.M.R."/>
            <person name="Bonatelli M.L."/>
            <person name="Correr F.H."/>
            <person name="Franceschini L.M."/>
            <person name="Leite T.F."/>
            <person name="Margarido G.R.A."/>
            <person name="Almeida C.A."/>
            <person name="Ferrarezi J.A."/>
            <person name="Labate C.A."/>
        </authorList>
    </citation>
    <scope>NUCLEOTIDE SEQUENCE</scope>
    <source>
        <strain evidence="2">MF-1</strain>
    </source>
</reference>
<feature type="compositionally biased region" description="Gly residues" evidence="1">
    <location>
        <begin position="1"/>
        <end position="18"/>
    </location>
</feature>
<dbReference type="EMBL" id="AVOT02139893">
    <property type="protein sequence ID" value="MBW0590770.1"/>
    <property type="molecule type" value="Genomic_DNA"/>
</dbReference>
<evidence type="ECO:0000313" key="3">
    <source>
        <dbReference type="Proteomes" id="UP000765509"/>
    </source>
</evidence>